<dbReference type="InterPro" id="IPR017856">
    <property type="entry name" value="Integrase-like_N"/>
</dbReference>
<dbReference type="GO" id="GO:0003677">
    <property type="term" value="F:DNA binding"/>
    <property type="evidence" value="ECO:0007669"/>
    <property type="project" value="UniProtKB-UniRule"/>
</dbReference>
<evidence type="ECO:0000259" key="8">
    <source>
        <dbReference type="Pfam" id="PF20772"/>
    </source>
</evidence>
<sequence>MAGHSKWANIKHKKARADAQKGKMFTKLSRELMVAAREGGGDIDANIRLRLAVQKAKEINMPNDNIERAIKRGLGEVEGFKYEEVVYEGYAPGGVAVLLEILTDNRNRTAGELRNVFSRYGGNLGESGCVAWMFKRQGYINVEKAKANMEEDELMLLALEEGAEDFKSEEDTYEIITEPENLEKVREGLVNKGVEINFAQVAMVPQNLVKITDEEEAKNILSLMESLEDHDDVQNVYANFDLPDEVMSTV</sequence>
<proteinExistence type="inferred from homology"/>
<dbReference type="SUPFAM" id="SSF75625">
    <property type="entry name" value="YebC-like"/>
    <property type="match status" value="1"/>
</dbReference>
<dbReference type="Gene3D" id="1.10.10.200">
    <property type="match status" value="1"/>
</dbReference>
<dbReference type="NCBIfam" id="TIGR01033">
    <property type="entry name" value="YebC/PmpR family DNA-binding transcriptional regulator"/>
    <property type="match status" value="1"/>
</dbReference>
<feature type="domain" description="TACO1/YebC-like second and third" evidence="7">
    <location>
        <begin position="82"/>
        <end position="240"/>
    </location>
</feature>
<dbReference type="AlphaFoldDB" id="A0A424YH83"/>
<accession>A0A424YH83</accession>
<keyword evidence="4 6" id="KW-0238">DNA-binding</keyword>
<dbReference type="Gene3D" id="3.30.70.980">
    <property type="match status" value="2"/>
</dbReference>
<dbReference type="Proteomes" id="UP000285138">
    <property type="component" value="Unassembled WGS sequence"/>
</dbReference>
<dbReference type="FunFam" id="1.10.10.200:FF:000002">
    <property type="entry name" value="Probable transcriptional regulatory protein CLM62_37755"/>
    <property type="match status" value="1"/>
</dbReference>
<comment type="subcellular location">
    <subcellularLocation>
        <location evidence="6">Cytoplasm</location>
    </subcellularLocation>
</comment>
<dbReference type="PANTHER" id="PTHR12532:SF6">
    <property type="entry name" value="TRANSCRIPTIONAL REGULATORY PROTEIN YEBC-RELATED"/>
    <property type="match status" value="1"/>
</dbReference>
<dbReference type="PANTHER" id="PTHR12532">
    <property type="entry name" value="TRANSLATIONAL ACTIVATOR OF CYTOCHROME C OXIDASE 1"/>
    <property type="match status" value="1"/>
</dbReference>
<gene>
    <name evidence="9" type="ORF">D5R97_02155</name>
</gene>
<protein>
    <recommendedName>
        <fullName evidence="6">Probable transcriptional regulatory protein D5R97_02155</fullName>
    </recommendedName>
</protein>
<dbReference type="InterPro" id="IPR026564">
    <property type="entry name" value="Transcrip_reg_TACO1-like_dom3"/>
</dbReference>
<feature type="domain" description="TACO1/YebC-like N-terminal" evidence="8">
    <location>
        <begin position="5"/>
        <end position="76"/>
    </location>
</feature>
<evidence type="ECO:0000256" key="5">
    <source>
        <dbReference type="ARBA" id="ARBA00023163"/>
    </source>
</evidence>
<evidence type="ECO:0000256" key="3">
    <source>
        <dbReference type="ARBA" id="ARBA00023015"/>
    </source>
</evidence>
<evidence type="ECO:0000259" key="7">
    <source>
        <dbReference type="Pfam" id="PF01709"/>
    </source>
</evidence>
<dbReference type="GO" id="GO:0005829">
    <property type="term" value="C:cytosol"/>
    <property type="evidence" value="ECO:0007669"/>
    <property type="project" value="TreeGrafter"/>
</dbReference>
<name>A0A424YH83_9FIRM</name>
<dbReference type="NCBIfam" id="NF009044">
    <property type="entry name" value="PRK12378.1"/>
    <property type="match status" value="1"/>
</dbReference>
<evidence type="ECO:0000256" key="2">
    <source>
        <dbReference type="ARBA" id="ARBA00022490"/>
    </source>
</evidence>
<reference evidence="9 10" key="1">
    <citation type="submission" date="2018-08" db="EMBL/GenBank/DDBJ databases">
        <title>The metabolism and importance of syntrophic acetate oxidation coupled to methane or sulfide production in haloalkaline environments.</title>
        <authorList>
            <person name="Timmers P.H.A."/>
            <person name="Vavourakis C.D."/>
            <person name="Sorokin D.Y."/>
            <person name="Sinninghe Damste J.S."/>
            <person name="Muyzer G."/>
            <person name="Stams A.J.M."/>
            <person name="Plugge C.M."/>
        </authorList>
    </citation>
    <scope>NUCLEOTIDE SEQUENCE [LARGE SCALE GENOMIC DNA]</scope>
    <source>
        <strain evidence="9">MSAO_Bac1</strain>
    </source>
</reference>
<evidence type="ECO:0000256" key="1">
    <source>
        <dbReference type="ARBA" id="ARBA00008724"/>
    </source>
</evidence>
<comment type="caution">
    <text evidence="9">The sequence shown here is derived from an EMBL/GenBank/DDBJ whole genome shotgun (WGS) entry which is preliminary data.</text>
</comment>
<comment type="similarity">
    <text evidence="1 6">Belongs to the TACO1 family.</text>
</comment>
<dbReference type="InterPro" id="IPR049083">
    <property type="entry name" value="TACO1_YebC_N"/>
</dbReference>
<evidence type="ECO:0000256" key="6">
    <source>
        <dbReference type="HAMAP-Rule" id="MF_00693"/>
    </source>
</evidence>
<dbReference type="Pfam" id="PF20772">
    <property type="entry name" value="TACO1_YebC_N"/>
    <property type="match status" value="1"/>
</dbReference>
<dbReference type="FunFam" id="3.30.70.980:FF:000002">
    <property type="entry name" value="Probable transcriptional regulatory protein YebC"/>
    <property type="match status" value="1"/>
</dbReference>
<keyword evidence="2 6" id="KW-0963">Cytoplasm</keyword>
<dbReference type="NCBIfam" id="NF001030">
    <property type="entry name" value="PRK00110.1"/>
    <property type="match status" value="1"/>
</dbReference>
<dbReference type="InterPro" id="IPR002876">
    <property type="entry name" value="Transcrip_reg_TACO1-like"/>
</dbReference>
<dbReference type="InterPro" id="IPR048300">
    <property type="entry name" value="TACO1_YebC-like_2nd/3rd_dom"/>
</dbReference>
<evidence type="ECO:0000313" key="10">
    <source>
        <dbReference type="Proteomes" id="UP000285138"/>
    </source>
</evidence>
<dbReference type="GO" id="GO:0006355">
    <property type="term" value="P:regulation of DNA-templated transcription"/>
    <property type="evidence" value="ECO:0007669"/>
    <property type="project" value="UniProtKB-UniRule"/>
</dbReference>
<dbReference type="InterPro" id="IPR029072">
    <property type="entry name" value="YebC-like"/>
</dbReference>
<evidence type="ECO:0000256" key="4">
    <source>
        <dbReference type="ARBA" id="ARBA00023125"/>
    </source>
</evidence>
<dbReference type="Pfam" id="PF01709">
    <property type="entry name" value="Transcrip_reg"/>
    <property type="match status" value="1"/>
</dbReference>
<dbReference type="HAMAP" id="MF_00693">
    <property type="entry name" value="Transcrip_reg_TACO1"/>
    <property type="match status" value="1"/>
</dbReference>
<keyword evidence="3 6" id="KW-0805">Transcription regulation</keyword>
<dbReference type="EMBL" id="QZAA01000066">
    <property type="protein sequence ID" value="RQD77490.1"/>
    <property type="molecule type" value="Genomic_DNA"/>
</dbReference>
<organism evidence="9 10">
    <name type="scientific">Candidatus Syntrophonatronum acetioxidans</name>
    <dbReference type="NCBI Taxonomy" id="1795816"/>
    <lineage>
        <taxon>Bacteria</taxon>
        <taxon>Bacillati</taxon>
        <taxon>Bacillota</taxon>
        <taxon>Clostridia</taxon>
        <taxon>Eubacteriales</taxon>
        <taxon>Syntrophomonadaceae</taxon>
        <taxon>Candidatus Syntrophonatronum</taxon>
    </lineage>
</organism>
<keyword evidence="5 6" id="KW-0804">Transcription</keyword>
<evidence type="ECO:0000313" key="9">
    <source>
        <dbReference type="EMBL" id="RQD77490.1"/>
    </source>
</evidence>